<evidence type="ECO:0000256" key="1">
    <source>
        <dbReference type="SAM" id="Phobius"/>
    </source>
</evidence>
<gene>
    <name evidence="2" type="ORF">F971_01366</name>
</gene>
<keyword evidence="1" id="KW-1133">Transmembrane helix</keyword>
<dbReference type="EMBL" id="APPC01000015">
    <property type="protein sequence ID" value="ENU93318.1"/>
    <property type="molecule type" value="Genomic_DNA"/>
</dbReference>
<reference evidence="2 3" key="1">
    <citation type="submission" date="2013-02" db="EMBL/GenBank/DDBJ databases">
        <title>The Genome Sequence of Acinetobacter sp. NIPH 758.</title>
        <authorList>
            <consortium name="The Broad Institute Genome Sequencing Platform"/>
            <consortium name="The Broad Institute Genome Sequencing Center for Infectious Disease"/>
            <person name="Cerqueira G."/>
            <person name="Feldgarden M."/>
            <person name="Courvalin P."/>
            <person name="Perichon B."/>
            <person name="Grillot-Courvalin C."/>
            <person name="Clermont D."/>
            <person name="Rocha E."/>
            <person name="Yoon E.-J."/>
            <person name="Nemec A."/>
            <person name="Walker B."/>
            <person name="Young S.K."/>
            <person name="Zeng Q."/>
            <person name="Gargeya S."/>
            <person name="Fitzgerald M."/>
            <person name="Haas B."/>
            <person name="Abouelleil A."/>
            <person name="Alvarado L."/>
            <person name="Arachchi H.M."/>
            <person name="Berlin A.M."/>
            <person name="Chapman S.B."/>
            <person name="Dewar J."/>
            <person name="Goldberg J."/>
            <person name="Griggs A."/>
            <person name="Gujja S."/>
            <person name="Hansen M."/>
            <person name="Howarth C."/>
            <person name="Imamovic A."/>
            <person name="Larimer J."/>
            <person name="McCowan C."/>
            <person name="Murphy C."/>
            <person name="Neiman D."/>
            <person name="Pearson M."/>
            <person name="Priest M."/>
            <person name="Roberts A."/>
            <person name="Saif S."/>
            <person name="Shea T."/>
            <person name="Sisk P."/>
            <person name="Sykes S."/>
            <person name="Wortman J."/>
            <person name="Nusbaum C."/>
            <person name="Birren B."/>
        </authorList>
    </citation>
    <scope>NUCLEOTIDE SEQUENCE [LARGE SCALE GENOMIC DNA]</scope>
    <source>
        <strain evidence="2 3">NIPH 758</strain>
    </source>
</reference>
<proteinExistence type="predicted"/>
<dbReference type="AlphaFoldDB" id="N8W8V4"/>
<feature type="transmembrane region" description="Helical" evidence="1">
    <location>
        <begin position="33"/>
        <end position="55"/>
    </location>
</feature>
<protein>
    <submittedName>
        <fullName evidence="2">Uncharacterized protein</fullName>
    </submittedName>
</protein>
<name>N8W8V4_9GAMM</name>
<sequence length="65" mass="7467">MKFLIPQFSLFESIGILTFGTIVSNYFLDRPLINITIFMIYCVFAGALSSLNFYLRYKSNVVISD</sequence>
<evidence type="ECO:0000313" key="3">
    <source>
        <dbReference type="Proteomes" id="UP000013049"/>
    </source>
</evidence>
<evidence type="ECO:0000313" key="2">
    <source>
        <dbReference type="EMBL" id="ENU93318.1"/>
    </source>
</evidence>
<comment type="caution">
    <text evidence="2">The sequence shown here is derived from an EMBL/GenBank/DDBJ whole genome shotgun (WGS) entry which is preliminary data.</text>
</comment>
<dbReference type="eggNOG" id="ENOG5031I4K">
    <property type="taxonomic scope" value="Bacteria"/>
</dbReference>
<keyword evidence="1" id="KW-0472">Membrane</keyword>
<keyword evidence="1" id="KW-0812">Transmembrane</keyword>
<dbReference type="HOGENOM" id="CLU_2784478_0_0_6"/>
<feature type="transmembrane region" description="Helical" evidence="1">
    <location>
        <begin position="7"/>
        <end position="27"/>
    </location>
</feature>
<accession>N8W8V4</accession>
<organism evidence="2 3">
    <name type="scientific">Acinetobacter vivianii</name>
    <dbReference type="NCBI Taxonomy" id="1776742"/>
    <lineage>
        <taxon>Bacteria</taxon>
        <taxon>Pseudomonadati</taxon>
        <taxon>Pseudomonadota</taxon>
        <taxon>Gammaproteobacteria</taxon>
        <taxon>Moraxellales</taxon>
        <taxon>Moraxellaceae</taxon>
        <taxon>Acinetobacter</taxon>
    </lineage>
</organism>
<dbReference type="Proteomes" id="UP000013049">
    <property type="component" value="Unassembled WGS sequence"/>
</dbReference>